<proteinExistence type="predicted"/>
<sequence length="166" mass="17560">MAFGALMLAGCGSESVAGEAEAVGAGSGEPVFSPCDDIPDEALRALGVDPATESPDVMGVKQPGWSICKWHEGNKFLSVFATNYTLDDVRANKKNEEFVPVDLGERSGFTYREASDDERRNCDVALESSGGSILVSIAFLGTEPLAEEPCSVALSTTRQLEAHFPA</sequence>
<name>A0ABW2S134_9NOCA</name>
<gene>
    <name evidence="1" type="ORF">ACFQS9_17390</name>
</gene>
<dbReference type="Proteomes" id="UP001596484">
    <property type="component" value="Unassembled WGS sequence"/>
</dbReference>
<dbReference type="InterPro" id="IPR024520">
    <property type="entry name" value="DUF3558"/>
</dbReference>
<accession>A0ABW2S134</accession>
<organism evidence="1 2">
    <name type="scientific">Rhodococcus daqingensis</name>
    <dbReference type="NCBI Taxonomy" id="2479363"/>
    <lineage>
        <taxon>Bacteria</taxon>
        <taxon>Bacillati</taxon>
        <taxon>Actinomycetota</taxon>
        <taxon>Actinomycetes</taxon>
        <taxon>Mycobacteriales</taxon>
        <taxon>Nocardiaceae</taxon>
        <taxon>Rhodococcus</taxon>
    </lineage>
</organism>
<evidence type="ECO:0000313" key="2">
    <source>
        <dbReference type="Proteomes" id="UP001596484"/>
    </source>
</evidence>
<reference evidence="2" key="1">
    <citation type="journal article" date="2019" name="Int. J. Syst. Evol. Microbiol.">
        <title>The Global Catalogue of Microorganisms (GCM) 10K type strain sequencing project: providing services to taxonomists for standard genome sequencing and annotation.</title>
        <authorList>
            <consortium name="The Broad Institute Genomics Platform"/>
            <consortium name="The Broad Institute Genome Sequencing Center for Infectious Disease"/>
            <person name="Wu L."/>
            <person name="Ma J."/>
        </authorList>
    </citation>
    <scope>NUCLEOTIDE SEQUENCE [LARGE SCALE GENOMIC DNA]</scope>
    <source>
        <strain evidence="2">ICMP 19430</strain>
    </source>
</reference>
<protein>
    <submittedName>
        <fullName evidence="1">DUF3558 domain-containing protein</fullName>
    </submittedName>
</protein>
<dbReference type="EMBL" id="JBHTCS010000021">
    <property type="protein sequence ID" value="MFC7449672.1"/>
    <property type="molecule type" value="Genomic_DNA"/>
</dbReference>
<comment type="caution">
    <text evidence="1">The sequence shown here is derived from an EMBL/GenBank/DDBJ whole genome shotgun (WGS) entry which is preliminary data.</text>
</comment>
<evidence type="ECO:0000313" key="1">
    <source>
        <dbReference type="EMBL" id="MFC7449672.1"/>
    </source>
</evidence>
<dbReference type="Pfam" id="PF12079">
    <property type="entry name" value="DUF3558"/>
    <property type="match status" value="1"/>
</dbReference>
<dbReference type="RefSeq" id="WP_378406907.1">
    <property type="nucleotide sequence ID" value="NZ_JBHTCS010000021.1"/>
</dbReference>
<keyword evidence="2" id="KW-1185">Reference proteome</keyword>